<gene>
    <name evidence="4" type="ORF">LXT12_09185</name>
</gene>
<dbReference type="PANTHER" id="PTHR45138">
    <property type="entry name" value="REGULATORY COMPONENTS OF SENSORY TRANSDUCTION SYSTEM"/>
    <property type="match status" value="1"/>
</dbReference>
<keyword evidence="5" id="KW-1185">Reference proteome</keyword>
<evidence type="ECO:0000313" key="4">
    <source>
        <dbReference type="EMBL" id="MCE4537422.1"/>
    </source>
</evidence>
<dbReference type="CDD" id="cd01949">
    <property type="entry name" value="GGDEF"/>
    <property type="match status" value="1"/>
</dbReference>
<dbReference type="NCBIfam" id="TIGR00254">
    <property type="entry name" value="GGDEF"/>
    <property type="match status" value="1"/>
</dbReference>
<dbReference type="RefSeq" id="WP_233391326.1">
    <property type="nucleotide sequence ID" value="NZ_JAJTWT010000003.1"/>
</dbReference>
<proteinExistence type="predicted"/>
<dbReference type="PANTHER" id="PTHR45138:SF9">
    <property type="entry name" value="DIGUANYLATE CYCLASE DGCM-RELATED"/>
    <property type="match status" value="1"/>
</dbReference>
<name>A0ABS8X9C1_9BURK</name>
<dbReference type="GO" id="GO:0052621">
    <property type="term" value="F:diguanylate cyclase activity"/>
    <property type="evidence" value="ECO:0007669"/>
    <property type="project" value="UniProtKB-EC"/>
</dbReference>
<organism evidence="4 5">
    <name type="scientific">Pelomonas caseinilytica</name>
    <dbReference type="NCBI Taxonomy" id="2906763"/>
    <lineage>
        <taxon>Bacteria</taxon>
        <taxon>Pseudomonadati</taxon>
        <taxon>Pseudomonadota</taxon>
        <taxon>Betaproteobacteria</taxon>
        <taxon>Burkholderiales</taxon>
        <taxon>Sphaerotilaceae</taxon>
        <taxon>Roseateles</taxon>
    </lineage>
</organism>
<comment type="catalytic activity">
    <reaction evidence="2">
        <text>2 GTP = 3',3'-c-di-GMP + 2 diphosphate</text>
        <dbReference type="Rhea" id="RHEA:24898"/>
        <dbReference type="ChEBI" id="CHEBI:33019"/>
        <dbReference type="ChEBI" id="CHEBI:37565"/>
        <dbReference type="ChEBI" id="CHEBI:58805"/>
        <dbReference type="EC" id="2.7.7.65"/>
    </reaction>
</comment>
<comment type="caution">
    <text evidence="4">The sequence shown here is derived from an EMBL/GenBank/DDBJ whole genome shotgun (WGS) entry which is preliminary data.</text>
</comment>
<evidence type="ECO:0000313" key="5">
    <source>
        <dbReference type="Proteomes" id="UP001201463"/>
    </source>
</evidence>
<dbReference type="Proteomes" id="UP001201463">
    <property type="component" value="Unassembled WGS sequence"/>
</dbReference>
<dbReference type="InterPro" id="IPR050469">
    <property type="entry name" value="Diguanylate_Cyclase"/>
</dbReference>
<dbReference type="EMBL" id="JAJTWT010000003">
    <property type="protein sequence ID" value="MCE4537422.1"/>
    <property type="molecule type" value="Genomic_DNA"/>
</dbReference>
<dbReference type="InterPro" id="IPR000160">
    <property type="entry name" value="GGDEF_dom"/>
</dbReference>
<keyword evidence="4" id="KW-0808">Transferase</keyword>
<keyword evidence="4" id="KW-0548">Nucleotidyltransferase</keyword>
<evidence type="ECO:0000256" key="1">
    <source>
        <dbReference type="ARBA" id="ARBA00012528"/>
    </source>
</evidence>
<dbReference type="EC" id="2.7.7.65" evidence="1"/>
<dbReference type="SUPFAM" id="SSF55073">
    <property type="entry name" value="Nucleotide cyclase"/>
    <property type="match status" value="1"/>
</dbReference>
<dbReference type="Gene3D" id="3.30.450.40">
    <property type="match status" value="1"/>
</dbReference>
<dbReference type="Gene3D" id="3.30.70.270">
    <property type="match status" value="1"/>
</dbReference>
<dbReference type="SMART" id="SM00065">
    <property type="entry name" value="GAF"/>
    <property type="match status" value="1"/>
</dbReference>
<reference evidence="4 5" key="1">
    <citation type="submission" date="2021-12" db="EMBL/GenBank/DDBJ databases">
        <title>Genome seq of p7.</title>
        <authorList>
            <person name="Seo T."/>
        </authorList>
    </citation>
    <scope>NUCLEOTIDE SEQUENCE [LARGE SCALE GENOMIC DNA]</scope>
    <source>
        <strain evidence="4 5">P7</strain>
    </source>
</reference>
<dbReference type="SMART" id="SM00267">
    <property type="entry name" value="GGDEF"/>
    <property type="match status" value="1"/>
</dbReference>
<accession>A0ABS8X9C1</accession>
<dbReference type="InterPro" id="IPR029016">
    <property type="entry name" value="GAF-like_dom_sf"/>
</dbReference>
<protein>
    <recommendedName>
        <fullName evidence="1">diguanylate cyclase</fullName>
        <ecNumber evidence="1">2.7.7.65</ecNumber>
    </recommendedName>
</protein>
<dbReference type="InterPro" id="IPR003018">
    <property type="entry name" value="GAF"/>
</dbReference>
<evidence type="ECO:0000259" key="3">
    <source>
        <dbReference type="PROSITE" id="PS50887"/>
    </source>
</evidence>
<sequence length="338" mass="36192">MDSFFAQLSDSVASARTLEDLTRPLLELLETVTGLESTYLTTVDLAGGLQHVVYARNSRELQIPEGLSVPWGDTLCRRALDEGRPYTDDVCGVWGDSGAARELGIQTYLSTPVRDEDGALYGTLCAASSERKPMAPEAGHALRLFAGLIEQQVARERLVDGLQRANTELKTQALTDALTGLLNRRALMQELARLTSLAQRTASWLLVGAVDLDGFKRVNDQHGHEAGDDLLRGVAASLQASLRTGDVLARIGGDEFVVVGLGPKLGDDGPGAAQMMRQRLAEATRGRYAAGAVALDYAGASVGVACLDPQGAGMETALRESDAAMYRVKQERRRGATH</sequence>
<dbReference type="Pfam" id="PF01590">
    <property type="entry name" value="GAF"/>
    <property type="match status" value="1"/>
</dbReference>
<evidence type="ECO:0000256" key="2">
    <source>
        <dbReference type="ARBA" id="ARBA00034247"/>
    </source>
</evidence>
<dbReference type="InterPro" id="IPR029787">
    <property type="entry name" value="Nucleotide_cyclase"/>
</dbReference>
<dbReference type="SUPFAM" id="SSF55781">
    <property type="entry name" value="GAF domain-like"/>
    <property type="match status" value="1"/>
</dbReference>
<dbReference type="InterPro" id="IPR043128">
    <property type="entry name" value="Rev_trsase/Diguanyl_cyclase"/>
</dbReference>
<feature type="domain" description="GGDEF" evidence="3">
    <location>
        <begin position="203"/>
        <end position="338"/>
    </location>
</feature>
<dbReference type="PROSITE" id="PS50887">
    <property type="entry name" value="GGDEF"/>
    <property type="match status" value="1"/>
</dbReference>
<dbReference type="Pfam" id="PF00990">
    <property type="entry name" value="GGDEF"/>
    <property type="match status" value="1"/>
</dbReference>